<dbReference type="RefSeq" id="WP_425580489.1">
    <property type="nucleotide sequence ID" value="NZ_BAAAGU010000032.1"/>
</dbReference>
<protein>
    <submittedName>
        <fullName evidence="3">Lipoprotein</fullName>
    </submittedName>
</protein>
<comment type="caution">
    <text evidence="3">The sequence shown here is derived from an EMBL/GenBank/DDBJ whole genome shotgun (WGS) entry which is preliminary data.</text>
</comment>
<feature type="compositionally biased region" description="Low complexity" evidence="1">
    <location>
        <begin position="41"/>
        <end position="61"/>
    </location>
</feature>
<accession>A0ABN1HIN9</accession>
<organism evidence="3 4">
    <name type="scientific">Streptomyces thermocarboxydovorans</name>
    <dbReference type="NCBI Taxonomy" id="59298"/>
    <lineage>
        <taxon>Bacteria</taxon>
        <taxon>Bacillati</taxon>
        <taxon>Actinomycetota</taxon>
        <taxon>Actinomycetes</taxon>
        <taxon>Kitasatosporales</taxon>
        <taxon>Streptomycetaceae</taxon>
        <taxon>Streptomyces</taxon>
    </lineage>
</organism>
<feature type="chain" id="PRO_5045554321" evidence="2">
    <location>
        <begin position="28"/>
        <end position="276"/>
    </location>
</feature>
<dbReference type="PROSITE" id="PS51257">
    <property type="entry name" value="PROKAR_LIPOPROTEIN"/>
    <property type="match status" value="1"/>
</dbReference>
<keyword evidence="3" id="KW-0449">Lipoprotein</keyword>
<feature type="region of interest" description="Disordered" evidence="1">
    <location>
        <begin position="26"/>
        <end position="67"/>
    </location>
</feature>
<name>A0ABN1HIN9_9ACTN</name>
<dbReference type="EMBL" id="BAAAGU010000032">
    <property type="protein sequence ID" value="GAA0652449.1"/>
    <property type="molecule type" value="Genomic_DNA"/>
</dbReference>
<keyword evidence="4" id="KW-1185">Reference proteome</keyword>
<proteinExistence type="predicted"/>
<evidence type="ECO:0000313" key="3">
    <source>
        <dbReference type="EMBL" id="GAA0652449.1"/>
    </source>
</evidence>
<feature type="signal peptide" evidence="2">
    <location>
        <begin position="1"/>
        <end position="27"/>
    </location>
</feature>
<sequence length="276" mass="28776">MIRPSRTVRVLAAVVASGALLTTAACSGDGGDGETRSAEVAASPKESRAAAPAARQTTTPAGDLTEEGARAALITEADIEDDWTQVDDAEKWRDSLLIGDVDVDDFITAEADAADCQRLLDGLYSEELLGKPSGASALTGFTQGDSRLLYQVAAYDRAELDDSMNWLESLPEKCDQFTATASGGEERTVQVVEYQLPDEGDERQGLEVTVQGTVDGSPATLTLDIGVVRVGSDALTVTAGGLNGGEKDSVEAALQQGTERLKDVLAGRTPPASPTS</sequence>
<evidence type="ECO:0000313" key="4">
    <source>
        <dbReference type="Proteomes" id="UP001500724"/>
    </source>
</evidence>
<keyword evidence="2" id="KW-0732">Signal</keyword>
<evidence type="ECO:0000256" key="2">
    <source>
        <dbReference type="SAM" id="SignalP"/>
    </source>
</evidence>
<gene>
    <name evidence="3" type="ORF">GCM10009535_33560</name>
</gene>
<dbReference type="Proteomes" id="UP001500724">
    <property type="component" value="Unassembled WGS sequence"/>
</dbReference>
<reference evidence="3 4" key="1">
    <citation type="journal article" date="2019" name="Int. J. Syst. Evol. Microbiol.">
        <title>The Global Catalogue of Microorganisms (GCM) 10K type strain sequencing project: providing services to taxonomists for standard genome sequencing and annotation.</title>
        <authorList>
            <consortium name="The Broad Institute Genomics Platform"/>
            <consortium name="The Broad Institute Genome Sequencing Center for Infectious Disease"/>
            <person name="Wu L."/>
            <person name="Ma J."/>
        </authorList>
    </citation>
    <scope>NUCLEOTIDE SEQUENCE [LARGE SCALE GENOMIC DNA]</scope>
    <source>
        <strain evidence="3 4">JCM 10367</strain>
    </source>
</reference>
<evidence type="ECO:0000256" key="1">
    <source>
        <dbReference type="SAM" id="MobiDB-lite"/>
    </source>
</evidence>